<protein>
    <submittedName>
        <fullName evidence="1">Uncharacterized protein</fullName>
    </submittedName>
</protein>
<reference evidence="1 2" key="1">
    <citation type="submission" date="2021-05" db="EMBL/GenBank/DDBJ databases">
        <title>Direct Submission.</title>
        <authorList>
            <person name="Li K."/>
            <person name="Gao J."/>
        </authorList>
    </citation>
    <scope>NUCLEOTIDE SEQUENCE [LARGE SCALE GENOMIC DNA]</scope>
    <source>
        <strain evidence="1 2">Mg02</strain>
    </source>
</reference>
<organism evidence="1 2">
    <name type="scientific">Nocardiopsis changdeensis</name>
    <dbReference type="NCBI Taxonomy" id="2831969"/>
    <lineage>
        <taxon>Bacteria</taxon>
        <taxon>Bacillati</taxon>
        <taxon>Actinomycetota</taxon>
        <taxon>Actinomycetes</taxon>
        <taxon>Streptosporangiales</taxon>
        <taxon>Nocardiopsidaceae</taxon>
        <taxon>Nocardiopsis</taxon>
    </lineage>
</organism>
<evidence type="ECO:0000313" key="2">
    <source>
        <dbReference type="Proteomes" id="UP000676079"/>
    </source>
</evidence>
<name>A0ABX8C0A4_9ACTN</name>
<accession>A0ABX8C0A4</accession>
<evidence type="ECO:0000313" key="1">
    <source>
        <dbReference type="EMBL" id="QUX25988.1"/>
    </source>
</evidence>
<dbReference type="Proteomes" id="UP000676079">
    <property type="component" value="Chromosome"/>
</dbReference>
<gene>
    <name evidence="1" type="ORF">KGD84_15385</name>
</gene>
<dbReference type="EMBL" id="CP074133">
    <property type="protein sequence ID" value="QUX25988.1"/>
    <property type="molecule type" value="Genomic_DNA"/>
</dbReference>
<sequence>MERVALPDHAHQKWGNGVLMPVLMRSGTYAMDPRRSGPPWLPWEAVDEAEAAAHGVFAPVYSVPLGAAGAVVLAPGDVRGTVLVTEWCAGYCCGLDGSAGPNLACAGCGRAVGARIDDCSLWQSVRLEAGAVRAVGSGVVPSGWARALADARWEEPPGGAAPEPGSGAWPRASALEGVWEAAVGAALAHLVVAGAGAGVVCEGVAAVLFSAACEALLPAGDRGLRTAPAGPGLGVPDADVLVVPVHPQTGEVWRPGGDVPVVPLAAGAWAHLVLPGGAASAVEWGRAPEPALLDEVSVGVLPHRRFRPDRGVFLDVLARLPQVREPGVRAVYERVRGSWDAF</sequence>
<proteinExistence type="predicted"/>
<keyword evidence="2" id="KW-1185">Reference proteome</keyword>